<reference evidence="1 2" key="1">
    <citation type="submission" date="2018-06" db="EMBL/GenBank/DDBJ databases">
        <title>Genomic Encyclopedia of Archaeal and Bacterial Type Strains, Phase II (KMG-II): from individual species to whole genera.</title>
        <authorList>
            <person name="Goeker M."/>
        </authorList>
    </citation>
    <scope>NUCLEOTIDE SEQUENCE [LARGE SCALE GENOMIC DNA]</scope>
    <source>
        <strain evidence="1 2">DSM 22009</strain>
    </source>
</reference>
<dbReference type="Gene3D" id="3.40.50.300">
    <property type="entry name" value="P-loop containing nucleotide triphosphate hydrolases"/>
    <property type="match status" value="1"/>
</dbReference>
<dbReference type="PANTHER" id="PTHR36451">
    <property type="entry name" value="PAPS-DEPENDENT SULFOTRANSFERASE STF3"/>
    <property type="match status" value="1"/>
</dbReference>
<dbReference type="InterPro" id="IPR052736">
    <property type="entry name" value="Stf3_sulfotransferase"/>
</dbReference>
<keyword evidence="1" id="KW-0808">Transferase</keyword>
<evidence type="ECO:0000313" key="1">
    <source>
        <dbReference type="EMBL" id="PZX17054.1"/>
    </source>
</evidence>
<gene>
    <name evidence="1" type="ORF">LX81_01685</name>
</gene>
<dbReference type="InterPro" id="IPR027417">
    <property type="entry name" value="P-loop_NTPase"/>
</dbReference>
<name>A0A2W7NK25_9RHOB</name>
<keyword evidence="2" id="KW-1185">Reference proteome</keyword>
<dbReference type="Proteomes" id="UP000248916">
    <property type="component" value="Unassembled WGS sequence"/>
</dbReference>
<protein>
    <submittedName>
        <fullName evidence="1">Sulfotransferase family protein</fullName>
    </submittedName>
</protein>
<evidence type="ECO:0000313" key="2">
    <source>
        <dbReference type="Proteomes" id="UP000248916"/>
    </source>
</evidence>
<dbReference type="SUPFAM" id="SSF52540">
    <property type="entry name" value="P-loop containing nucleoside triphosphate hydrolases"/>
    <property type="match status" value="1"/>
</dbReference>
<comment type="caution">
    <text evidence="1">The sequence shown here is derived from an EMBL/GenBank/DDBJ whole genome shotgun (WGS) entry which is preliminary data.</text>
</comment>
<dbReference type="Pfam" id="PF13469">
    <property type="entry name" value="Sulfotransfer_3"/>
    <property type="match status" value="1"/>
</dbReference>
<dbReference type="OrthoDB" id="9800698at2"/>
<accession>A0A2W7NK25</accession>
<proteinExistence type="predicted"/>
<dbReference type="EMBL" id="QKZL01000005">
    <property type="protein sequence ID" value="PZX17054.1"/>
    <property type="molecule type" value="Genomic_DNA"/>
</dbReference>
<sequence>MTRADRPFPWHRAFHPLCGADPVTLLELAARRGGPSFSAWPTFAVAVACSLVRAPFTLIEAGLDRFARAPSHPPVFVVGHPRSGTTHLHNVLAASGAFAVVPPVIATLPWERRTIGPIMRPFVNARLPRTRLIDGVAMHPDDPTEDEIGLANAGPLSYFHALYFPRRFAEDYRAGLLHRGTPRQRARRERAMAWYVRTMGRRRAAPLLLKNPAYTAHVDLLVRLFPGAKVIHIHRDPAEVFASARRALRIALDEMALQDPRGVDLDAAILATYPELMAGLRRSSAGLGPDTFREVAFADLVSDPARVIGRLWDDLGLPGGAEARTRAEAYCDAQAGYRSRAGVLEARELAALRRRWPEEFAVYGRLSAAGTG</sequence>
<dbReference type="PANTHER" id="PTHR36451:SF1">
    <property type="entry name" value="OMEGA-HYDROXY-BETA-DIHYDROMENAQUINONE-9 SULFOTRANSFERASE STF3"/>
    <property type="match status" value="1"/>
</dbReference>
<organism evidence="1 2">
    <name type="scientific">Palleronia aestuarii</name>
    <dbReference type="NCBI Taxonomy" id="568105"/>
    <lineage>
        <taxon>Bacteria</taxon>
        <taxon>Pseudomonadati</taxon>
        <taxon>Pseudomonadota</taxon>
        <taxon>Alphaproteobacteria</taxon>
        <taxon>Rhodobacterales</taxon>
        <taxon>Roseobacteraceae</taxon>
        <taxon>Palleronia</taxon>
    </lineage>
</organism>
<dbReference type="GO" id="GO:0016740">
    <property type="term" value="F:transferase activity"/>
    <property type="evidence" value="ECO:0007669"/>
    <property type="project" value="UniProtKB-KW"/>
</dbReference>
<dbReference type="AlphaFoldDB" id="A0A2W7NK25"/>
<dbReference type="RefSeq" id="WP_111536832.1">
    <property type="nucleotide sequence ID" value="NZ_QKZL01000005.1"/>
</dbReference>